<dbReference type="Gene3D" id="1.25.40.10">
    <property type="entry name" value="Tetratricopeptide repeat domain"/>
    <property type="match status" value="1"/>
</dbReference>
<evidence type="ECO:0000313" key="4">
    <source>
        <dbReference type="Proteomes" id="UP001589646"/>
    </source>
</evidence>
<feature type="repeat" description="TPR" evidence="1">
    <location>
        <begin position="38"/>
        <end position="71"/>
    </location>
</feature>
<dbReference type="PANTHER" id="PTHR10098:SF108">
    <property type="entry name" value="TETRATRICOPEPTIDE REPEAT PROTEIN 28"/>
    <property type="match status" value="1"/>
</dbReference>
<dbReference type="PANTHER" id="PTHR10098">
    <property type="entry name" value="RAPSYN-RELATED"/>
    <property type="match status" value="1"/>
</dbReference>
<protein>
    <submittedName>
        <fullName evidence="3">Tetratricopeptide repeat protein</fullName>
    </submittedName>
</protein>
<feature type="region of interest" description="Disordered" evidence="2">
    <location>
        <begin position="146"/>
        <end position="182"/>
    </location>
</feature>
<reference evidence="3 4" key="1">
    <citation type="submission" date="2024-09" db="EMBL/GenBank/DDBJ databases">
        <authorList>
            <person name="Sun Q."/>
            <person name="Mori K."/>
        </authorList>
    </citation>
    <scope>NUCLEOTIDE SEQUENCE [LARGE SCALE GENOMIC DNA]</scope>
    <source>
        <strain evidence="3 4">JCM 3323</strain>
    </source>
</reference>
<evidence type="ECO:0000313" key="3">
    <source>
        <dbReference type="EMBL" id="MFB9530221.1"/>
    </source>
</evidence>
<dbReference type="InterPro" id="IPR011990">
    <property type="entry name" value="TPR-like_helical_dom_sf"/>
</dbReference>
<feature type="compositionally biased region" description="Basic residues" evidence="2">
    <location>
        <begin position="156"/>
        <end position="182"/>
    </location>
</feature>
<dbReference type="Pfam" id="PF13424">
    <property type="entry name" value="TPR_12"/>
    <property type="match status" value="2"/>
</dbReference>
<dbReference type="PROSITE" id="PS50005">
    <property type="entry name" value="TPR"/>
    <property type="match status" value="1"/>
</dbReference>
<accession>A0ABV5Q613</accession>
<evidence type="ECO:0000256" key="1">
    <source>
        <dbReference type="PROSITE-ProRule" id="PRU00339"/>
    </source>
</evidence>
<organism evidence="3 4">
    <name type="scientific">Nonomuraea roseola</name>
    <dbReference type="NCBI Taxonomy" id="46179"/>
    <lineage>
        <taxon>Bacteria</taxon>
        <taxon>Bacillati</taxon>
        <taxon>Actinomycetota</taxon>
        <taxon>Actinomycetes</taxon>
        <taxon>Streptosporangiales</taxon>
        <taxon>Streptosporangiaceae</taxon>
        <taxon>Nonomuraea</taxon>
    </lineage>
</organism>
<feature type="region of interest" description="Disordered" evidence="2">
    <location>
        <begin position="1"/>
        <end position="23"/>
    </location>
</feature>
<keyword evidence="1" id="KW-0802">TPR repeat</keyword>
<proteinExistence type="predicted"/>
<dbReference type="Proteomes" id="UP001589646">
    <property type="component" value="Unassembled WGS sequence"/>
</dbReference>
<keyword evidence="4" id="KW-1185">Reference proteome</keyword>
<evidence type="ECO:0000256" key="2">
    <source>
        <dbReference type="SAM" id="MobiDB-lite"/>
    </source>
</evidence>
<dbReference type="EMBL" id="JBHMCE010000008">
    <property type="protein sequence ID" value="MFB9530221.1"/>
    <property type="molecule type" value="Genomic_DNA"/>
</dbReference>
<name>A0ABV5Q613_9ACTN</name>
<gene>
    <name evidence="3" type="ORF">ACFFRN_26775</name>
</gene>
<comment type="caution">
    <text evidence="3">The sequence shown here is derived from an EMBL/GenBank/DDBJ whole genome shotgun (WGS) entry which is preliminary data.</text>
</comment>
<sequence>MQVNRAVRRGHPAGPPAGRAHRQSLVPFREFGDRAGEASTLTNLGIVHEHQGRYEDAHDHHRRALHLYRETGSRIGETVVLNNLGLVCQRQGRYDQARRHHRDALHLCRTFGFPGDEAESLNGLAETARLAQAVDDHDSALALAREVSELSPRAGSRPRRPGARPPRPRPCRPRPRPRPPGP</sequence>
<dbReference type="SMART" id="SM00028">
    <property type="entry name" value="TPR"/>
    <property type="match status" value="2"/>
</dbReference>
<dbReference type="RefSeq" id="WP_379479098.1">
    <property type="nucleotide sequence ID" value="NZ_JBHMCE010000008.1"/>
</dbReference>
<dbReference type="SUPFAM" id="SSF48452">
    <property type="entry name" value="TPR-like"/>
    <property type="match status" value="1"/>
</dbReference>
<feature type="compositionally biased region" description="Basic residues" evidence="2">
    <location>
        <begin position="1"/>
        <end position="11"/>
    </location>
</feature>
<dbReference type="InterPro" id="IPR019734">
    <property type="entry name" value="TPR_rpt"/>
</dbReference>